<protein>
    <submittedName>
        <fullName evidence="1">Uncharacterized protein</fullName>
    </submittedName>
</protein>
<dbReference type="AlphaFoldDB" id="A0A8J4T249"/>
<name>A0A8J4T249_9TREM</name>
<accession>A0A8J4T249</accession>
<evidence type="ECO:0000313" key="2">
    <source>
        <dbReference type="Proteomes" id="UP000748531"/>
    </source>
</evidence>
<dbReference type="Proteomes" id="UP000748531">
    <property type="component" value="Unassembled WGS sequence"/>
</dbReference>
<dbReference type="EMBL" id="LUCH01007540">
    <property type="protein sequence ID" value="KAF5396703.1"/>
    <property type="molecule type" value="Genomic_DNA"/>
</dbReference>
<gene>
    <name evidence="1" type="ORF">PHET_10210</name>
</gene>
<keyword evidence="2" id="KW-1185">Reference proteome</keyword>
<evidence type="ECO:0000313" key="1">
    <source>
        <dbReference type="EMBL" id="KAF5396703.1"/>
    </source>
</evidence>
<sequence>MCFEQTSGEKSSLFDIPHQCFKLVKNEVDDLSVHPMTEDWLKCLMSLSSLRSSADADIRTRIMNKIELDLEVNLRRLFNLKHHTNTIEYAQKRPEKTIGICNADDAARKIKLHRIGPVQTNTFEVS</sequence>
<comment type="caution">
    <text evidence="1">The sequence shown here is derived from an EMBL/GenBank/DDBJ whole genome shotgun (WGS) entry which is preliminary data.</text>
</comment>
<organism evidence="1 2">
    <name type="scientific">Paragonimus heterotremus</name>
    <dbReference type="NCBI Taxonomy" id="100268"/>
    <lineage>
        <taxon>Eukaryota</taxon>
        <taxon>Metazoa</taxon>
        <taxon>Spiralia</taxon>
        <taxon>Lophotrochozoa</taxon>
        <taxon>Platyhelminthes</taxon>
        <taxon>Trematoda</taxon>
        <taxon>Digenea</taxon>
        <taxon>Plagiorchiida</taxon>
        <taxon>Troglotremata</taxon>
        <taxon>Troglotrematidae</taxon>
        <taxon>Paragonimus</taxon>
    </lineage>
</organism>
<proteinExistence type="predicted"/>
<reference evidence="1" key="1">
    <citation type="submission" date="2019-05" db="EMBL/GenBank/DDBJ databases">
        <title>Annotation for the trematode Paragonimus heterotremus.</title>
        <authorList>
            <person name="Choi Y.-J."/>
        </authorList>
    </citation>
    <scope>NUCLEOTIDE SEQUENCE</scope>
    <source>
        <strain evidence="1">LC</strain>
    </source>
</reference>